<evidence type="ECO:0000313" key="5">
    <source>
        <dbReference type="Proteomes" id="UP000034883"/>
    </source>
</evidence>
<dbReference type="InterPro" id="IPR000182">
    <property type="entry name" value="GNAT_dom"/>
</dbReference>
<dbReference type="OrthoDB" id="7567369at2"/>
<dbReference type="Pfam" id="PF00583">
    <property type="entry name" value="Acetyltransf_1"/>
    <property type="match status" value="1"/>
</dbReference>
<evidence type="ECO:0000256" key="1">
    <source>
        <dbReference type="ARBA" id="ARBA00022679"/>
    </source>
</evidence>
<dbReference type="CDD" id="cd04301">
    <property type="entry name" value="NAT_SF"/>
    <property type="match status" value="1"/>
</dbReference>
<dbReference type="PROSITE" id="PS51186">
    <property type="entry name" value="GNAT"/>
    <property type="match status" value="1"/>
</dbReference>
<evidence type="ECO:0000259" key="3">
    <source>
        <dbReference type="PROSITE" id="PS51186"/>
    </source>
</evidence>
<dbReference type="STRING" id="927083.DB32_005654"/>
<dbReference type="GO" id="GO:0016747">
    <property type="term" value="F:acyltransferase activity, transferring groups other than amino-acyl groups"/>
    <property type="evidence" value="ECO:0007669"/>
    <property type="project" value="InterPro"/>
</dbReference>
<evidence type="ECO:0000313" key="4">
    <source>
        <dbReference type="EMBL" id="AKF08505.1"/>
    </source>
</evidence>
<dbReference type="RefSeq" id="WP_053235639.1">
    <property type="nucleotide sequence ID" value="NZ_CP011125.1"/>
</dbReference>
<dbReference type="InterPro" id="IPR016181">
    <property type="entry name" value="Acyl_CoA_acyltransferase"/>
</dbReference>
<sequence length="173" mass="18787">MSTDALVVRAATETDLAAMAAMAADLVRFHHALDPARFFLARGVEQGYREWFGRELPRANTILLVATKDDAIVGYAYGRVEGRDWNMLLDKHAALHDVFVSEDARGTGAGERLVRAFCARAGALGAPRVVLSTATSNTRAQKVFARCGFRPTMIEMTRECADDDPDDQGAAGL</sequence>
<dbReference type="Gene3D" id="3.40.630.30">
    <property type="match status" value="1"/>
</dbReference>
<feature type="domain" description="N-acetyltransferase" evidence="3">
    <location>
        <begin position="6"/>
        <end position="167"/>
    </location>
</feature>
<organism evidence="4 5">
    <name type="scientific">Sandaracinus amylolyticus</name>
    <dbReference type="NCBI Taxonomy" id="927083"/>
    <lineage>
        <taxon>Bacteria</taxon>
        <taxon>Pseudomonadati</taxon>
        <taxon>Myxococcota</taxon>
        <taxon>Polyangia</taxon>
        <taxon>Polyangiales</taxon>
        <taxon>Sandaracinaceae</taxon>
        <taxon>Sandaracinus</taxon>
    </lineage>
</organism>
<dbReference type="AlphaFoldDB" id="A0A0F6W697"/>
<dbReference type="InterPro" id="IPR050832">
    <property type="entry name" value="Bact_Acetyltransf"/>
</dbReference>
<dbReference type="KEGG" id="samy:DB32_005654"/>
<dbReference type="Proteomes" id="UP000034883">
    <property type="component" value="Chromosome"/>
</dbReference>
<protein>
    <submittedName>
        <fullName evidence="4">Histone acetyltransferase HPA2</fullName>
    </submittedName>
</protein>
<dbReference type="EMBL" id="CP011125">
    <property type="protein sequence ID" value="AKF08505.1"/>
    <property type="molecule type" value="Genomic_DNA"/>
</dbReference>
<keyword evidence="1 4" id="KW-0808">Transferase</keyword>
<proteinExistence type="predicted"/>
<name>A0A0F6W697_9BACT</name>
<gene>
    <name evidence="4" type="ORF">DB32_005654</name>
</gene>
<keyword evidence="5" id="KW-1185">Reference proteome</keyword>
<accession>A0A0F6W697</accession>
<dbReference type="SUPFAM" id="SSF55729">
    <property type="entry name" value="Acyl-CoA N-acyltransferases (Nat)"/>
    <property type="match status" value="1"/>
</dbReference>
<reference evidence="4 5" key="1">
    <citation type="submission" date="2015-03" db="EMBL/GenBank/DDBJ databases">
        <title>Genome assembly of Sandaracinus amylolyticus DSM 53668.</title>
        <authorList>
            <person name="Sharma G."/>
            <person name="Subramanian S."/>
        </authorList>
    </citation>
    <scope>NUCLEOTIDE SEQUENCE [LARGE SCALE GENOMIC DNA]</scope>
    <source>
        <strain evidence="4 5">DSM 53668</strain>
    </source>
</reference>
<evidence type="ECO:0000256" key="2">
    <source>
        <dbReference type="ARBA" id="ARBA00023315"/>
    </source>
</evidence>
<dbReference type="PANTHER" id="PTHR43877">
    <property type="entry name" value="AMINOALKYLPHOSPHONATE N-ACETYLTRANSFERASE-RELATED-RELATED"/>
    <property type="match status" value="1"/>
</dbReference>
<keyword evidence="2" id="KW-0012">Acyltransferase</keyword>